<comment type="similarity">
    <text evidence="3">Belongs to the metallophosphoesterase superfamily. Purple acid phosphatase family.</text>
</comment>
<evidence type="ECO:0000256" key="1">
    <source>
        <dbReference type="ARBA" id="ARBA00022729"/>
    </source>
</evidence>
<dbReference type="EMBL" id="CAHIKZ030001112">
    <property type="protein sequence ID" value="CAE1253089.1"/>
    <property type="molecule type" value="Genomic_DNA"/>
</dbReference>
<name>A0A812BZ83_ACAPH</name>
<dbReference type="Pfam" id="PF00149">
    <property type="entry name" value="Metallophos"/>
    <property type="match status" value="1"/>
</dbReference>
<keyword evidence="2" id="KW-0325">Glycoprotein</keyword>
<keyword evidence="1" id="KW-0732">Signal</keyword>
<organism evidence="7 8">
    <name type="scientific">Acanthosepion pharaonis</name>
    <name type="common">Pharaoh cuttlefish</name>
    <name type="synonym">Sepia pharaonis</name>
    <dbReference type="NCBI Taxonomy" id="158019"/>
    <lineage>
        <taxon>Eukaryota</taxon>
        <taxon>Metazoa</taxon>
        <taxon>Spiralia</taxon>
        <taxon>Lophotrochozoa</taxon>
        <taxon>Mollusca</taxon>
        <taxon>Cephalopoda</taxon>
        <taxon>Coleoidea</taxon>
        <taxon>Decapodiformes</taxon>
        <taxon>Sepiida</taxon>
        <taxon>Sepiina</taxon>
        <taxon>Sepiidae</taxon>
        <taxon>Acanthosepion</taxon>
    </lineage>
</organism>
<evidence type="ECO:0000313" key="8">
    <source>
        <dbReference type="Proteomes" id="UP000597762"/>
    </source>
</evidence>
<dbReference type="OrthoDB" id="45007at2759"/>
<dbReference type="PANTHER" id="PTHR45867:SF10">
    <property type="entry name" value="PURPLE ACID PHOSPHATASE"/>
    <property type="match status" value="1"/>
</dbReference>
<dbReference type="InterPro" id="IPR015914">
    <property type="entry name" value="PAPs_N"/>
</dbReference>
<dbReference type="CDD" id="cd00839">
    <property type="entry name" value="MPP_PAPs"/>
    <property type="match status" value="1"/>
</dbReference>
<dbReference type="SUPFAM" id="SSF49363">
    <property type="entry name" value="Purple acid phosphatase, N-terminal domain"/>
    <property type="match status" value="1"/>
</dbReference>
<dbReference type="SUPFAM" id="SSF56300">
    <property type="entry name" value="Metallo-dependent phosphatases"/>
    <property type="match status" value="1"/>
</dbReference>
<evidence type="ECO:0000259" key="6">
    <source>
        <dbReference type="Pfam" id="PF16656"/>
    </source>
</evidence>
<feature type="domain" description="Purple acid phosphatase N-terminal" evidence="6">
    <location>
        <begin position="73"/>
        <end position="151"/>
    </location>
</feature>
<dbReference type="GO" id="GO:0003993">
    <property type="term" value="F:acid phosphatase activity"/>
    <property type="evidence" value="ECO:0007669"/>
    <property type="project" value="UniProtKB-EC"/>
</dbReference>
<sequence length="505" mass="56997">MSILSRRDFSCYRFSLSSFSSFGYRYPYHVLQVLLLLGATLDLSMSVPSVIIPVNKTGSVPPIPNRENCQLHGIHLAYGNTVHDMVIIWSTVVNCTSQVRYGKHPKILNNTVSSKVVYFNESNPLGRHYLYRAELNNLTPDTLYYYYISNNYHVGITRYFNIPPNGTNWSPSFILFGDLGVQSHIHTVLTNEIRNGKYSAIFHVGDFGYDLESDGGTVGDSFMDIIEDYASYIAYMTAPGNHEINGGNFSHYRYRFSMPQTKWPMTVNKLWYSFDIGPIHFISYSTEAYFTNPQTDGAAQSAWLIKDLKEANLNRKKRPWIVAYGHRPMYCSNTDFDDCTKNNSVVREHLESIFYIGGVDIIFEAHEHSYERLYPVYDNKVMSYNYTNPLAPIHIITGAAGNKYNSDPMNGPKVNQTSTSSPSLNTTANQTSTPKTSVNISAKWTAFRQSEGSLNSYDPFLGRGVTSSICLATCLTSVFSILLSSKPFTISPFRPSLSIAFFSHI</sequence>
<dbReference type="Proteomes" id="UP000597762">
    <property type="component" value="Unassembled WGS sequence"/>
</dbReference>
<dbReference type="Gene3D" id="2.60.40.380">
    <property type="entry name" value="Purple acid phosphatase-like, N-terminal"/>
    <property type="match status" value="1"/>
</dbReference>
<evidence type="ECO:0000256" key="2">
    <source>
        <dbReference type="ARBA" id="ARBA00023180"/>
    </source>
</evidence>
<protein>
    <recommendedName>
        <fullName evidence="3">Purple acid phosphatase</fullName>
        <ecNumber evidence="3">3.1.3.2</ecNumber>
    </recommendedName>
</protein>
<evidence type="ECO:0000256" key="4">
    <source>
        <dbReference type="SAM" id="MobiDB-lite"/>
    </source>
</evidence>
<evidence type="ECO:0000256" key="3">
    <source>
        <dbReference type="RuleBase" id="RU361203"/>
    </source>
</evidence>
<feature type="region of interest" description="Disordered" evidence="4">
    <location>
        <begin position="406"/>
        <end position="434"/>
    </location>
</feature>
<feature type="domain" description="Calcineurin-like phosphoesterase" evidence="5">
    <location>
        <begin position="173"/>
        <end position="370"/>
    </location>
</feature>
<dbReference type="EC" id="3.1.3.2" evidence="3"/>
<accession>A0A812BZ83</accession>
<gene>
    <name evidence="7" type="ORF">SPHA_28298</name>
</gene>
<keyword evidence="8" id="KW-1185">Reference proteome</keyword>
<evidence type="ECO:0000259" key="5">
    <source>
        <dbReference type="Pfam" id="PF00149"/>
    </source>
</evidence>
<dbReference type="Gene3D" id="3.60.21.10">
    <property type="match status" value="1"/>
</dbReference>
<dbReference type="InterPro" id="IPR008963">
    <property type="entry name" value="Purple_acid_Pase-like_N"/>
</dbReference>
<dbReference type="InterPro" id="IPR004843">
    <property type="entry name" value="Calcineurin-like_PHP"/>
</dbReference>
<proteinExistence type="inferred from homology"/>
<dbReference type="InterPro" id="IPR041792">
    <property type="entry name" value="MPP_PAP"/>
</dbReference>
<keyword evidence="3" id="KW-0378">Hydrolase</keyword>
<dbReference type="GO" id="GO:0046872">
    <property type="term" value="F:metal ion binding"/>
    <property type="evidence" value="ECO:0007669"/>
    <property type="project" value="InterPro"/>
</dbReference>
<evidence type="ECO:0000313" key="7">
    <source>
        <dbReference type="EMBL" id="CAE1253089.1"/>
    </source>
</evidence>
<dbReference type="AlphaFoldDB" id="A0A812BZ83"/>
<dbReference type="Pfam" id="PF16656">
    <property type="entry name" value="Pur_ac_phosph_N"/>
    <property type="match status" value="1"/>
</dbReference>
<comment type="caution">
    <text evidence="7">The sequence shown here is derived from an EMBL/GenBank/DDBJ whole genome shotgun (WGS) entry which is preliminary data.</text>
</comment>
<comment type="catalytic activity">
    <reaction evidence="3">
        <text>a phosphate monoester + H2O = an alcohol + phosphate</text>
        <dbReference type="Rhea" id="RHEA:15017"/>
        <dbReference type="ChEBI" id="CHEBI:15377"/>
        <dbReference type="ChEBI" id="CHEBI:30879"/>
        <dbReference type="ChEBI" id="CHEBI:43474"/>
        <dbReference type="ChEBI" id="CHEBI:67140"/>
        <dbReference type="EC" id="3.1.3.2"/>
    </reaction>
</comment>
<dbReference type="InterPro" id="IPR029052">
    <property type="entry name" value="Metallo-depent_PP-like"/>
</dbReference>
<reference evidence="7" key="1">
    <citation type="submission" date="2021-01" db="EMBL/GenBank/DDBJ databases">
        <authorList>
            <person name="Li R."/>
            <person name="Bekaert M."/>
        </authorList>
    </citation>
    <scope>NUCLEOTIDE SEQUENCE</scope>
    <source>
        <strain evidence="7">Farmed</strain>
    </source>
</reference>
<dbReference type="PANTHER" id="PTHR45867">
    <property type="entry name" value="PURPLE ACID PHOSPHATASE"/>
    <property type="match status" value="1"/>
</dbReference>